<dbReference type="EMBL" id="FNEM01000003">
    <property type="protein sequence ID" value="SDI87070.1"/>
    <property type="molecule type" value="Genomic_DNA"/>
</dbReference>
<evidence type="ECO:0000313" key="3">
    <source>
        <dbReference type="EMBL" id="SDI87070.1"/>
    </source>
</evidence>
<name>A0A1G8P5G8_9GAMM</name>
<dbReference type="InterPro" id="IPR054098">
    <property type="entry name" value="NGO1945-like_C"/>
</dbReference>
<gene>
    <name evidence="3" type="ORF">SAMN04488540_103324</name>
</gene>
<keyword evidence="4" id="KW-1185">Reference proteome</keyword>
<dbReference type="Gene3D" id="3.90.930.50">
    <property type="match status" value="1"/>
</dbReference>
<organism evidence="3 4">
    <name type="scientific">Ferrimonas sediminum</name>
    <dbReference type="NCBI Taxonomy" id="718193"/>
    <lineage>
        <taxon>Bacteria</taxon>
        <taxon>Pseudomonadati</taxon>
        <taxon>Pseudomonadota</taxon>
        <taxon>Gammaproteobacteria</taxon>
        <taxon>Alteromonadales</taxon>
        <taxon>Ferrimonadaceae</taxon>
        <taxon>Ferrimonas</taxon>
    </lineage>
</organism>
<dbReference type="AlphaFoldDB" id="A0A1G8P5G8"/>
<dbReference type="RefSeq" id="WP_090363440.1">
    <property type="nucleotide sequence ID" value="NZ_FNEM01000003.1"/>
</dbReference>
<evidence type="ECO:0000259" key="2">
    <source>
        <dbReference type="Pfam" id="PF22106"/>
    </source>
</evidence>
<evidence type="ECO:0000259" key="1">
    <source>
        <dbReference type="Pfam" id="PF09836"/>
    </source>
</evidence>
<accession>A0A1G8P5G8</accession>
<protein>
    <submittedName>
        <fullName evidence="3">Uncharacterized protein</fullName>
    </submittedName>
</protein>
<dbReference type="InterPro" id="IPR018640">
    <property type="entry name" value="DUF2063"/>
</dbReference>
<evidence type="ECO:0000313" key="4">
    <source>
        <dbReference type="Proteomes" id="UP000199527"/>
    </source>
</evidence>
<reference evidence="4" key="1">
    <citation type="submission" date="2016-10" db="EMBL/GenBank/DDBJ databases">
        <authorList>
            <person name="Varghese N."/>
            <person name="Submissions S."/>
        </authorList>
    </citation>
    <scope>NUCLEOTIDE SEQUENCE [LARGE SCALE GENOMIC DNA]</scope>
    <source>
        <strain evidence="4">DSM 23317</strain>
    </source>
</reference>
<dbReference type="OrthoDB" id="4146344at2"/>
<dbReference type="Pfam" id="PF22106">
    <property type="entry name" value="NGO1945_C"/>
    <property type="match status" value="1"/>
</dbReference>
<dbReference type="Pfam" id="PF09836">
    <property type="entry name" value="DUF2063"/>
    <property type="match status" value="1"/>
</dbReference>
<sequence length="248" mass="28119">MIDFRALQQQFMAHIRDPEKPAPQRVPAQRMAVYRELMLNNVGSFIDSGFPVLKSLYREADWQALRQRFFAQHDSHSPLFVDIAAEFLAYLNGLEQLQPHDPPYLKELAHYEYLELKLDVMPEADHQQPLSVQDDLVTTPLLLNQVAEIGQYRYPVHYAAAHQCELEPVETLLLVYRNPELEIAFMVVNAMTVALLARLSVDSPVTLGAVISALQQQFDQFPAEVIEQGVIQMLGQLARCGVVVKPLG</sequence>
<feature type="domain" description="Putative DNA-binding" evidence="1">
    <location>
        <begin position="7"/>
        <end position="91"/>
    </location>
</feature>
<dbReference type="InterPro" id="IPR044922">
    <property type="entry name" value="DUF2063_N_sf"/>
</dbReference>
<proteinExistence type="predicted"/>
<dbReference type="Gene3D" id="1.10.150.690">
    <property type="entry name" value="DUF2063"/>
    <property type="match status" value="1"/>
</dbReference>
<dbReference type="Proteomes" id="UP000199527">
    <property type="component" value="Unassembled WGS sequence"/>
</dbReference>
<feature type="domain" description="NGO1945-like C-terminal" evidence="2">
    <location>
        <begin position="144"/>
        <end position="237"/>
    </location>
</feature>